<accession>A0A0C9WAW3</accession>
<evidence type="ECO:0000256" key="1">
    <source>
        <dbReference type="PROSITE-ProRule" id="PRU00042"/>
    </source>
</evidence>
<dbReference type="InterPro" id="IPR013087">
    <property type="entry name" value="Znf_C2H2_type"/>
</dbReference>
<evidence type="ECO:0000313" key="5">
    <source>
        <dbReference type="Proteomes" id="UP000053820"/>
    </source>
</evidence>
<gene>
    <name evidence="4" type="ORF">HYDPIDRAFT_116779</name>
</gene>
<evidence type="ECO:0000259" key="3">
    <source>
        <dbReference type="PROSITE" id="PS50157"/>
    </source>
</evidence>
<proteinExistence type="predicted"/>
<keyword evidence="1" id="KW-0862">Zinc</keyword>
<evidence type="ECO:0000313" key="4">
    <source>
        <dbReference type="EMBL" id="KIJ60736.1"/>
    </source>
</evidence>
<dbReference type="AlphaFoldDB" id="A0A0C9WAW3"/>
<keyword evidence="5" id="KW-1185">Reference proteome</keyword>
<reference evidence="4 5" key="1">
    <citation type="submission" date="2014-04" db="EMBL/GenBank/DDBJ databases">
        <title>Evolutionary Origins and Diversification of the Mycorrhizal Mutualists.</title>
        <authorList>
            <consortium name="DOE Joint Genome Institute"/>
            <consortium name="Mycorrhizal Genomics Consortium"/>
            <person name="Kohler A."/>
            <person name="Kuo A."/>
            <person name="Nagy L.G."/>
            <person name="Floudas D."/>
            <person name="Copeland A."/>
            <person name="Barry K.W."/>
            <person name="Cichocki N."/>
            <person name="Veneault-Fourrey C."/>
            <person name="LaButti K."/>
            <person name="Lindquist E.A."/>
            <person name="Lipzen A."/>
            <person name="Lundell T."/>
            <person name="Morin E."/>
            <person name="Murat C."/>
            <person name="Riley R."/>
            <person name="Ohm R."/>
            <person name="Sun H."/>
            <person name="Tunlid A."/>
            <person name="Henrissat B."/>
            <person name="Grigoriev I.V."/>
            <person name="Hibbett D.S."/>
            <person name="Martin F."/>
        </authorList>
    </citation>
    <scope>NUCLEOTIDE SEQUENCE [LARGE SCALE GENOMIC DNA]</scope>
    <source>
        <strain evidence="4 5">MD-312</strain>
    </source>
</reference>
<evidence type="ECO:0000256" key="2">
    <source>
        <dbReference type="SAM" id="MobiDB-lite"/>
    </source>
</evidence>
<feature type="compositionally biased region" description="Acidic residues" evidence="2">
    <location>
        <begin position="41"/>
        <end position="51"/>
    </location>
</feature>
<dbReference type="PROSITE" id="PS00028">
    <property type="entry name" value="ZINC_FINGER_C2H2_1"/>
    <property type="match status" value="1"/>
</dbReference>
<dbReference type="Proteomes" id="UP000053820">
    <property type="component" value="Unassembled WGS sequence"/>
</dbReference>
<feature type="region of interest" description="Disordered" evidence="2">
    <location>
        <begin position="1"/>
        <end position="76"/>
    </location>
</feature>
<keyword evidence="1" id="KW-0863">Zinc-finger</keyword>
<dbReference type="HOGENOM" id="CLU_2216191_0_0_1"/>
<feature type="compositionally biased region" description="Basic residues" evidence="2">
    <location>
        <begin position="65"/>
        <end position="76"/>
    </location>
</feature>
<keyword evidence="1" id="KW-0479">Metal-binding</keyword>
<feature type="domain" description="C2H2-type" evidence="3">
    <location>
        <begin position="80"/>
        <end position="105"/>
    </location>
</feature>
<name>A0A0C9WAW3_9AGAM</name>
<protein>
    <recommendedName>
        <fullName evidence="3">C2H2-type domain-containing protein</fullName>
    </recommendedName>
</protein>
<dbReference type="OrthoDB" id="2676688at2759"/>
<sequence>MKRKRAAPQHRRRPRTRQYVRVAEEPPIKEEGSGSEYLGSDSDDAEESADDELYREIDSSAPPSTKRRRADIRQKSTRRIRCEEPFCSRSFTRPADLRRHIATIHKDLSLREVLKETREEYRL</sequence>
<dbReference type="GO" id="GO:0008270">
    <property type="term" value="F:zinc ion binding"/>
    <property type="evidence" value="ECO:0007669"/>
    <property type="project" value="UniProtKB-KW"/>
</dbReference>
<feature type="compositionally biased region" description="Basic and acidic residues" evidence="2">
    <location>
        <begin position="22"/>
        <end position="32"/>
    </location>
</feature>
<feature type="compositionally biased region" description="Basic residues" evidence="2">
    <location>
        <begin position="1"/>
        <end position="18"/>
    </location>
</feature>
<dbReference type="Gene3D" id="3.30.160.60">
    <property type="entry name" value="Classic Zinc Finger"/>
    <property type="match status" value="1"/>
</dbReference>
<organism evidence="4 5">
    <name type="scientific">Hydnomerulius pinastri MD-312</name>
    <dbReference type="NCBI Taxonomy" id="994086"/>
    <lineage>
        <taxon>Eukaryota</taxon>
        <taxon>Fungi</taxon>
        <taxon>Dikarya</taxon>
        <taxon>Basidiomycota</taxon>
        <taxon>Agaricomycotina</taxon>
        <taxon>Agaricomycetes</taxon>
        <taxon>Agaricomycetidae</taxon>
        <taxon>Boletales</taxon>
        <taxon>Boletales incertae sedis</taxon>
        <taxon>Leucogyrophana</taxon>
    </lineage>
</organism>
<dbReference type="PROSITE" id="PS50157">
    <property type="entry name" value="ZINC_FINGER_C2H2_2"/>
    <property type="match status" value="1"/>
</dbReference>
<dbReference type="EMBL" id="KN839869">
    <property type="protein sequence ID" value="KIJ60736.1"/>
    <property type="molecule type" value="Genomic_DNA"/>
</dbReference>